<dbReference type="EMBL" id="JACIEV010000003">
    <property type="protein sequence ID" value="MBB4153584.1"/>
    <property type="molecule type" value="Genomic_DNA"/>
</dbReference>
<evidence type="ECO:0000313" key="1">
    <source>
        <dbReference type="EMBL" id="MBB4153584.1"/>
    </source>
</evidence>
<gene>
    <name evidence="1" type="ORF">GGQ80_001486</name>
</gene>
<organism evidence="1 2">
    <name type="scientific">Sphingomonas jinjuensis</name>
    <dbReference type="NCBI Taxonomy" id="535907"/>
    <lineage>
        <taxon>Bacteria</taxon>
        <taxon>Pseudomonadati</taxon>
        <taxon>Pseudomonadota</taxon>
        <taxon>Alphaproteobacteria</taxon>
        <taxon>Sphingomonadales</taxon>
        <taxon>Sphingomonadaceae</taxon>
        <taxon>Sphingomonas</taxon>
    </lineage>
</organism>
<name>A0A840FCV7_9SPHN</name>
<reference evidence="1 2" key="1">
    <citation type="submission" date="2020-08" db="EMBL/GenBank/DDBJ databases">
        <title>Genomic Encyclopedia of Type Strains, Phase IV (KMG-IV): sequencing the most valuable type-strain genomes for metagenomic binning, comparative biology and taxonomic classification.</title>
        <authorList>
            <person name="Goeker M."/>
        </authorList>
    </citation>
    <scope>NUCLEOTIDE SEQUENCE [LARGE SCALE GENOMIC DNA]</scope>
    <source>
        <strain evidence="1 2">YC6723</strain>
    </source>
</reference>
<comment type="caution">
    <text evidence="1">The sequence shown here is derived from an EMBL/GenBank/DDBJ whole genome shotgun (WGS) entry which is preliminary data.</text>
</comment>
<evidence type="ECO:0000313" key="2">
    <source>
        <dbReference type="Proteomes" id="UP000529795"/>
    </source>
</evidence>
<proteinExistence type="predicted"/>
<accession>A0A840FCV7</accession>
<protein>
    <submittedName>
        <fullName evidence="1">Uncharacterized protein</fullName>
    </submittedName>
</protein>
<dbReference type="Proteomes" id="UP000529795">
    <property type="component" value="Unassembled WGS sequence"/>
</dbReference>
<sequence>MRQMPHRPLVPLDLLTRSDDVEQLLRFFQALEEEIVAATADAVRTIPQANVPSAKQARGTLRRHFMERAVRAAGARTALEVGTSWTTPATWSYPTVRIGAFTLVLGLVFSRYNGAPRQLRTRSSYVKTLCARNAPLDPQGALFEPAAGAVSTLIPDGAFGGLIVSEHNAATPEIPSFVGLWVPSTDLKQRYHSYSFEQIMGYLREKIAGMKKPVRKAVQRKLPKLRKKPAPKK</sequence>
<keyword evidence="2" id="KW-1185">Reference proteome</keyword>
<dbReference type="AlphaFoldDB" id="A0A840FCV7"/>